<evidence type="ECO:0000259" key="2">
    <source>
        <dbReference type="Pfam" id="PF13579"/>
    </source>
</evidence>
<organism evidence="3 4">
    <name type="scientific">Acetomicrobium flavidum</name>
    <dbReference type="NCBI Taxonomy" id="49896"/>
    <lineage>
        <taxon>Bacteria</taxon>
        <taxon>Thermotogati</taxon>
        <taxon>Synergistota</taxon>
        <taxon>Synergistia</taxon>
        <taxon>Synergistales</taxon>
        <taxon>Acetomicrobiaceae</taxon>
        <taxon>Acetomicrobium</taxon>
    </lineage>
</organism>
<evidence type="ECO:0000259" key="1">
    <source>
        <dbReference type="Pfam" id="PF00534"/>
    </source>
</evidence>
<dbReference type="RefSeq" id="WP_143228375.1">
    <property type="nucleotide sequence ID" value="NZ_FSQZ01000001.1"/>
</dbReference>
<comment type="caution">
    <text evidence="3">The sequence shown here is derived from an EMBL/GenBank/DDBJ whole genome shotgun (WGS) entry which is preliminary data.</text>
</comment>
<dbReference type="SUPFAM" id="SSF53756">
    <property type="entry name" value="UDP-Glycosyltransferase/glycogen phosphorylase"/>
    <property type="match status" value="1"/>
</dbReference>
<proteinExistence type="predicted"/>
<dbReference type="PANTHER" id="PTHR12526:SF622">
    <property type="entry name" value="GLYCOSYLTRANSFERASE (GROUP I)"/>
    <property type="match status" value="1"/>
</dbReference>
<evidence type="ECO:0000313" key="4">
    <source>
        <dbReference type="Proteomes" id="UP000185093"/>
    </source>
</evidence>
<dbReference type="InterPro" id="IPR001296">
    <property type="entry name" value="Glyco_trans_1"/>
</dbReference>
<dbReference type="EMBL" id="FSQZ01000001">
    <property type="protein sequence ID" value="SIN78875.1"/>
    <property type="molecule type" value="Genomic_DNA"/>
</dbReference>
<accession>A0ABY1JFH0</accession>
<gene>
    <name evidence="3" type="ORF">SAMN05444368_1938</name>
</gene>
<evidence type="ECO:0000313" key="3">
    <source>
        <dbReference type="EMBL" id="SIN78875.1"/>
    </source>
</evidence>
<dbReference type="PANTHER" id="PTHR12526">
    <property type="entry name" value="GLYCOSYLTRANSFERASE"/>
    <property type="match status" value="1"/>
</dbReference>
<dbReference type="CDD" id="cd03794">
    <property type="entry name" value="GT4_WbuB-like"/>
    <property type="match status" value="1"/>
</dbReference>
<dbReference type="Proteomes" id="UP000185093">
    <property type="component" value="Unassembled WGS sequence"/>
</dbReference>
<dbReference type="InterPro" id="IPR028098">
    <property type="entry name" value="Glyco_trans_4-like_N"/>
</dbReference>
<dbReference type="Pfam" id="PF13579">
    <property type="entry name" value="Glyco_trans_4_4"/>
    <property type="match status" value="1"/>
</dbReference>
<sequence>MGKTLWILNHYAISPDMPGGTRHFDLASELVKKGHDVTIFASGFDHHTHRYMKIDPKEKIRVEEYDGVRFVWINTTPYSKNDWRRVVNMISYGWRVLRCDRGLPKPDVVIGSSMHPFAALAGWRLARKHKARFIFEVRDLWPQVLVDMGAMSETNLVVKLLRKLEKFLYVRSDRVIVLGTQMKEYIARYGINEKKIVWIPNGVVISRYNNNMVNNKDRNDFRVIYLGAHSITNALNVLLEAAKIVQDQGYANINFHLVGDGPEKGKLIQQAEEMKLNNVKFRQPVPKDKVADVLEEADVLVLTKDSTFGKYSGSILKLFDYMAASKPIVCSAAVDYDPVSISSCGFTVPPEDPEALAKAIIKLYVMQPEERQAMGKRGREYVEKYHSISVLANKLEQVLDEVCDKGPHLES</sequence>
<feature type="domain" description="Glycosyl transferase family 1" evidence="1">
    <location>
        <begin position="213"/>
        <end position="380"/>
    </location>
</feature>
<dbReference type="Gene3D" id="3.40.50.2000">
    <property type="entry name" value="Glycogen Phosphorylase B"/>
    <property type="match status" value="2"/>
</dbReference>
<reference evidence="3 4" key="1">
    <citation type="submission" date="2016-11" db="EMBL/GenBank/DDBJ databases">
        <authorList>
            <person name="Varghese N."/>
            <person name="Submissions S."/>
        </authorList>
    </citation>
    <scope>NUCLEOTIDE SEQUENCE [LARGE SCALE GENOMIC DNA]</scope>
    <source>
        <strain evidence="3 4">DSM 20664</strain>
    </source>
</reference>
<protein>
    <submittedName>
        <fullName evidence="3">Glycosyltransferase involved in cell wall bisynthesis</fullName>
    </submittedName>
</protein>
<feature type="domain" description="Glycosyltransferase subfamily 4-like N-terminal" evidence="2">
    <location>
        <begin position="24"/>
        <end position="202"/>
    </location>
</feature>
<dbReference type="Pfam" id="PF00534">
    <property type="entry name" value="Glycos_transf_1"/>
    <property type="match status" value="1"/>
</dbReference>
<name>A0ABY1JFH0_9BACT</name>
<keyword evidence="4" id="KW-1185">Reference proteome</keyword>